<dbReference type="Proteomes" id="UP001497623">
    <property type="component" value="Unassembled WGS sequence"/>
</dbReference>
<name>A0AAV2PU80_MEGNR</name>
<feature type="region of interest" description="Disordered" evidence="1">
    <location>
        <begin position="26"/>
        <end position="191"/>
    </location>
</feature>
<evidence type="ECO:0000256" key="2">
    <source>
        <dbReference type="SAM" id="SignalP"/>
    </source>
</evidence>
<keyword evidence="4" id="KW-1185">Reference proteome</keyword>
<feature type="non-terminal residue" evidence="3">
    <location>
        <position position="271"/>
    </location>
</feature>
<dbReference type="EMBL" id="CAXKWB010001736">
    <property type="protein sequence ID" value="CAL4065319.1"/>
    <property type="molecule type" value="Genomic_DNA"/>
</dbReference>
<evidence type="ECO:0000313" key="4">
    <source>
        <dbReference type="Proteomes" id="UP001497623"/>
    </source>
</evidence>
<comment type="caution">
    <text evidence="3">The sequence shown here is derived from an EMBL/GenBank/DDBJ whole genome shotgun (WGS) entry which is preliminary data.</text>
</comment>
<feature type="region of interest" description="Disordered" evidence="1">
    <location>
        <begin position="223"/>
        <end position="244"/>
    </location>
</feature>
<evidence type="ECO:0000256" key="1">
    <source>
        <dbReference type="SAM" id="MobiDB-lite"/>
    </source>
</evidence>
<gene>
    <name evidence="3" type="ORF">MNOR_LOCUS4692</name>
</gene>
<protein>
    <submittedName>
        <fullName evidence="3">Uncharacterized protein</fullName>
    </submittedName>
</protein>
<feature type="compositionally biased region" description="Basic and acidic residues" evidence="1">
    <location>
        <begin position="75"/>
        <end position="90"/>
    </location>
</feature>
<evidence type="ECO:0000313" key="3">
    <source>
        <dbReference type="EMBL" id="CAL4065319.1"/>
    </source>
</evidence>
<organism evidence="3 4">
    <name type="scientific">Meganyctiphanes norvegica</name>
    <name type="common">Northern krill</name>
    <name type="synonym">Thysanopoda norvegica</name>
    <dbReference type="NCBI Taxonomy" id="48144"/>
    <lineage>
        <taxon>Eukaryota</taxon>
        <taxon>Metazoa</taxon>
        <taxon>Ecdysozoa</taxon>
        <taxon>Arthropoda</taxon>
        <taxon>Crustacea</taxon>
        <taxon>Multicrustacea</taxon>
        <taxon>Malacostraca</taxon>
        <taxon>Eumalacostraca</taxon>
        <taxon>Eucarida</taxon>
        <taxon>Euphausiacea</taxon>
        <taxon>Euphausiidae</taxon>
        <taxon>Meganyctiphanes</taxon>
    </lineage>
</organism>
<accession>A0AAV2PU80</accession>
<keyword evidence="2" id="KW-0732">Signal</keyword>
<feature type="chain" id="PRO_5043337643" evidence="2">
    <location>
        <begin position="20"/>
        <end position="271"/>
    </location>
</feature>
<feature type="signal peptide" evidence="2">
    <location>
        <begin position="1"/>
        <end position="19"/>
    </location>
</feature>
<sequence>HPVTMKFQLWLVIVFAVLAVDSRYSSRSKPKNRVSSDGDQNPDTHQNRKIFPEEQDSIIVSLGNSTPKEPQNITEGHDFTDDTQKLKDLGNDELGPPISPEEFAKAHNDSTLTAPPPDGGNAMEESEENQGDIKLTPKQRAHMRKDLGNEELGPPISPEEFAKAHNDSTLTAPPPDGGNTMEESGEYQGNIKLTPKQRAYMRKFQDLGNDELGLPISSEEFAKARNDSTLTAPPPDGGKAMEESGEFQGDIKLTPKQRAHMRKERMCALCI</sequence>
<dbReference type="AlphaFoldDB" id="A0AAV2PU80"/>
<feature type="compositionally biased region" description="Polar residues" evidence="1">
    <location>
        <begin position="62"/>
        <end position="74"/>
    </location>
</feature>
<reference evidence="3 4" key="1">
    <citation type="submission" date="2024-05" db="EMBL/GenBank/DDBJ databases">
        <authorList>
            <person name="Wallberg A."/>
        </authorList>
    </citation>
    <scope>NUCLEOTIDE SEQUENCE [LARGE SCALE GENOMIC DNA]</scope>
</reference>
<feature type="non-terminal residue" evidence="3">
    <location>
        <position position="1"/>
    </location>
</feature>
<feature type="compositionally biased region" description="Polar residues" evidence="1">
    <location>
        <begin position="33"/>
        <end position="44"/>
    </location>
</feature>
<proteinExistence type="predicted"/>